<dbReference type="EMBL" id="JAIRBC010000024">
    <property type="protein sequence ID" value="MCG2462080.1"/>
    <property type="molecule type" value="Genomic_DNA"/>
</dbReference>
<dbReference type="Proteomes" id="UP001200642">
    <property type="component" value="Unassembled WGS sequence"/>
</dbReference>
<gene>
    <name evidence="2" type="ORF">K8352_15075</name>
</gene>
<organism evidence="2 3">
    <name type="scientific">Cerina litoralis</name>
    <dbReference type="NCBI Taxonomy" id="2874477"/>
    <lineage>
        <taxon>Bacteria</taxon>
        <taxon>Pseudomonadati</taxon>
        <taxon>Bacteroidota</taxon>
        <taxon>Flavobacteriia</taxon>
        <taxon>Flavobacteriales</taxon>
        <taxon>Flavobacteriaceae</taxon>
        <taxon>Cerina</taxon>
    </lineage>
</organism>
<evidence type="ECO:0000259" key="1">
    <source>
        <dbReference type="Pfam" id="PF19773"/>
    </source>
</evidence>
<dbReference type="RefSeq" id="WP_317903221.1">
    <property type="nucleotide sequence ID" value="NZ_JAIRBC010000024.1"/>
</dbReference>
<protein>
    <submittedName>
        <fullName evidence="2">DUF6259 domain-containing protein</fullName>
    </submittedName>
</protein>
<dbReference type="Gene3D" id="3.20.20.80">
    <property type="entry name" value="Glycosidases"/>
    <property type="match status" value="1"/>
</dbReference>
<keyword evidence="3" id="KW-1185">Reference proteome</keyword>
<dbReference type="InterPro" id="IPR017853">
    <property type="entry name" value="GH"/>
</dbReference>
<evidence type="ECO:0000313" key="2">
    <source>
        <dbReference type="EMBL" id="MCG2462080.1"/>
    </source>
</evidence>
<proteinExistence type="predicted"/>
<name>A0AAE3EVZ9_9FLAO</name>
<sequence>MRYSIYIFPFLVMFFNPCLGQKPSDLIKLETSQAYLILREGNKLEIKSKNGDGFLIKSDIQDLGEITLAKISELNTKYKFDNSKIQFTLNSSSNRLSFYYVHYIDEISSNVTIEYIIELKNDAFYFSSKMKVDSDSWTINSLVFPRLLPIESRNNDIQTYWPKGLGELVNNQNYFSQKQVLRFPGPYATMPWYSLNTGNQGLYMGIHDKNMSSADISLSFNDDLNIYETSVTTPIYRNEYISPYFVIKPYTGKWFEAANTFRSWYNSIFVLNSPPNWVISDDGWLLAILKQQNGNVMWSYKDIDKLCDVASNFNLSTIGLFGWASGGHDRYYPNYVPDPLMGGRSELENAIKRAQERGFKIILYSNGKLIDTSTDFYKFHGIETIMLGENKKPMMDFYVKYNNESPVVFSWACAGSKLWRNTMIDLAKQAHSLGADGILYDQLGSIEPDLCFSTYHDHEYPMSDVSYRLKMVQEVQKQMKSIDNSFIVMTEANNCYIQLGIDYGHGGGYSLSKYSYPDMYRYTFPEFIETQRNPNPLLTRTDANYALIYGLRTEIESRYTADVDYLLNSMKPSDNSYSTVNYPPDINKMKNTSTEETMKYTSSLISLKRKYSNFFYQGKFISDDGFEVIGEDIVGKGFKNGDELAITVWNQNKYKSGNFEIKLNGYRLTDCEEIGQKCNNPFKNLGSNSIRVLKFKRQQ</sequence>
<reference evidence="2" key="1">
    <citation type="submission" date="2023-02" db="EMBL/GenBank/DDBJ databases">
        <title>Genome of Flavobacteriaceae gen. nov. sp. strain F89.</title>
        <authorList>
            <person name="Wang Y."/>
        </authorList>
    </citation>
    <scope>NUCLEOTIDE SEQUENCE</scope>
    <source>
        <strain evidence="2">F89</strain>
    </source>
</reference>
<accession>A0AAE3EVZ9</accession>
<dbReference type="AlphaFoldDB" id="A0AAE3EVZ9"/>
<dbReference type="SUPFAM" id="SSF51445">
    <property type="entry name" value="(Trans)glycosidases"/>
    <property type="match status" value="1"/>
</dbReference>
<feature type="domain" description="DUF6259" evidence="1">
    <location>
        <begin position="245"/>
        <end position="497"/>
    </location>
</feature>
<dbReference type="InterPro" id="IPR046226">
    <property type="entry name" value="DUF6259"/>
</dbReference>
<dbReference type="Pfam" id="PF19773">
    <property type="entry name" value="DUF6259"/>
    <property type="match status" value="1"/>
</dbReference>
<evidence type="ECO:0000313" key="3">
    <source>
        <dbReference type="Proteomes" id="UP001200642"/>
    </source>
</evidence>
<comment type="caution">
    <text evidence="2">The sequence shown here is derived from an EMBL/GenBank/DDBJ whole genome shotgun (WGS) entry which is preliminary data.</text>
</comment>